<dbReference type="CDD" id="cd00502">
    <property type="entry name" value="DHQase_I"/>
    <property type="match status" value="1"/>
</dbReference>
<proteinExistence type="inferred from homology"/>
<dbReference type="GO" id="GO:0046279">
    <property type="term" value="P:3,4-dihydroxybenzoate biosynthetic process"/>
    <property type="evidence" value="ECO:0007669"/>
    <property type="project" value="UniProtKB-ARBA"/>
</dbReference>
<dbReference type="PANTHER" id="PTHR43699:SF1">
    <property type="entry name" value="3-DEHYDROQUINATE DEHYDRATASE"/>
    <property type="match status" value="1"/>
</dbReference>
<keyword evidence="2 4" id="KW-0456">Lyase</keyword>
<dbReference type="PROSITE" id="PS01028">
    <property type="entry name" value="DEHYDROQUINASE_I"/>
    <property type="match status" value="1"/>
</dbReference>
<dbReference type="InterPro" id="IPR013785">
    <property type="entry name" value="Aldolase_TIM"/>
</dbReference>
<feature type="binding site" evidence="4">
    <location>
        <position position="188"/>
    </location>
    <ligand>
        <name>3-dehydroquinate</name>
        <dbReference type="ChEBI" id="CHEBI:32364"/>
    </ligand>
</feature>
<dbReference type="SUPFAM" id="SSF51569">
    <property type="entry name" value="Aldolase"/>
    <property type="match status" value="1"/>
</dbReference>
<dbReference type="InterPro" id="IPR001381">
    <property type="entry name" value="DHquinase_I"/>
</dbReference>
<dbReference type="Pfam" id="PF01487">
    <property type="entry name" value="DHquinase_I"/>
    <property type="match status" value="1"/>
</dbReference>
<dbReference type="GO" id="GO:0008652">
    <property type="term" value="P:amino acid biosynthetic process"/>
    <property type="evidence" value="ECO:0007669"/>
    <property type="project" value="UniProtKB-KW"/>
</dbReference>
<dbReference type="InterPro" id="IPR018508">
    <property type="entry name" value="3-dehydroquinate_DH_AS"/>
</dbReference>
<dbReference type="AlphaFoldDB" id="A0A7G9YFB2"/>
<dbReference type="GO" id="GO:0003855">
    <property type="term" value="F:3-dehydroquinate dehydratase activity"/>
    <property type="evidence" value="ECO:0007669"/>
    <property type="project" value="UniProtKB-UniRule"/>
</dbReference>
<feature type="binding site" evidence="4">
    <location>
        <begin position="28"/>
        <end position="30"/>
    </location>
    <ligand>
        <name>3-dehydroquinate</name>
        <dbReference type="ChEBI" id="CHEBI:32364"/>
    </ligand>
</feature>
<evidence type="ECO:0000256" key="2">
    <source>
        <dbReference type="ARBA" id="ARBA00023239"/>
    </source>
</evidence>
<keyword evidence="3 4" id="KW-0704">Schiff base</keyword>
<protein>
    <recommendedName>
        <fullName evidence="4">3-dehydroquinate dehydratase</fullName>
        <shortName evidence="4">3-dehydroquinase</shortName>
        <ecNumber evidence="4">4.2.1.10</ecNumber>
    </recommendedName>
    <alternativeName>
        <fullName evidence="4">Type I DHQase</fullName>
    </alternativeName>
    <alternativeName>
        <fullName evidence="4">Type I dehydroquinase</fullName>
        <shortName evidence="4">DHQ1</shortName>
    </alternativeName>
</protein>
<comment type="similarity">
    <text evidence="4">Belongs to the type-I 3-dehydroquinase family.</text>
</comment>
<dbReference type="PANTHER" id="PTHR43699">
    <property type="entry name" value="3-DEHYDROQUINATE DEHYDRATASE"/>
    <property type="match status" value="1"/>
</dbReference>
<feature type="binding site" evidence="4">
    <location>
        <position position="207"/>
    </location>
    <ligand>
        <name>3-dehydroquinate</name>
        <dbReference type="ChEBI" id="CHEBI:32364"/>
    </ligand>
</feature>
<dbReference type="InterPro" id="IPR050146">
    <property type="entry name" value="Type-I_3-dehydroquinase"/>
</dbReference>
<accession>A0A7G9YFB2</accession>
<feature type="binding site" evidence="4">
    <location>
        <position position="211"/>
    </location>
    <ligand>
        <name>3-dehydroquinate</name>
        <dbReference type="ChEBI" id="CHEBI:32364"/>
    </ligand>
</feature>
<sequence>MTEIVAAIADDPLRNAVHAAREGADLIEIRIDLLDYPADSLHLLFKDLNRSVRIPIIATNRIDIEGGEFNGSEEERIEILLSVLEMVDTIDIELQTRSEYRDLVVRQAKKAGKRVIISYHDFSKTPDMTVMQNIVSDCFDAGADIAKLAATPHSYEDALSLLKLTLDCARAPAPSCIIGMGWYGVHTRVIAPIYGSALAYASVGAATAPGQIGIRELRGMLEMLCPQV</sequence>
<keyword evidence="4" id="KW-0057">Aromatic amino acid biosynthesis</keyword>
<dbReference type="Gene3D" id="3.20.20.70">
    <property type="entry name" value="Aldolase class I"/>
    <property type="match status" value="1"/>
</dbReference>
<evidence type="ECO:0000313" key="5">
    <source>
        <dbReference type="EMBL" id="QNO46696.1"/>
    </source>
</evidence>
<comment type="function">
    <text evidence="4">Involved in the third step of the chorismate pathway, which leads to the biosynthesis of aromatic amino acids. Catalyzes the cis-dehydration of 3-dehydroquinate (DHQ) and introduces the first double bond of the aromatic ring to yield 3-dehydroshikimate.</text>
</comment>
<dbReference type="EMBL" id="MT631214">
    <property type="protein sequence ID" value="QNO46696.1"/>
    <property type="molecule type" value="Genomic_DNA"/>
</dbReference>
<feature type="active site" description="Proton donor/acceptor" evidence="4">
    <location>
        <position position="120"/>
    </location>
</feature>
<evidence type="ECO:0000256" key="3">
    <source>
        <dbReference type="ARBA" id="ARBA00023270"/>
    </source>
</evidence>
<reference evidence="5" key="1">
    <citation type="submission" date="2020-06" db="EMBL/GenBank/DDBJ databases">
        <title>Unique genomic features of the anaerobic methanotrophic archaea.</title>
        <authorList>
            <person name="Chadwick G.L."/>
            <person name="Skennerton C.T."/>
            <person name="Laso-Perez R."/>
            <person name="Leu A.O."/>
            <person name="Speth D.R."/>
            <person name="Yu H."/>
            <person name="Morgan-Lang C."/>
            <person name="Hatzenpichler R."/>
            <person name="Goudeau D."/>
            <person name="Malmstrom R."/>
            <person name="Brazelton W.J."/>
            <person name="Woyke T."/>
            <person name="Hallam S.J."/>
            <person name="Tyson G.W."/>
            <person name="Wegener G."/>
            <person name="Boetius A."/>
            <person name="Orphan V."/>
        </authorList>
    </citation>
    <scope>NUCLEOTIDE SEQUENCE</scope>
</reference>
<comment type="catalytic activity">
    <reaction evidence="1 4">
        <text>3-dehydroquinate = 3-dehydroshikimate + H2O</text>
        <dbReference type="Rhea" id="RHEA:21096"/>
        <dbReference type="ChEBI" id="CHEBI:15377"/>
        <dbReference type="ChEBI" id="CHEBI:16630"/>
        <dbReference type="ChEBI" id="CHEBI:32364"/>
        <dbReference type="EC" id="4.2.1.10"/>
    </reaction>
</comment>
<keyword evidence="4" id="KW-0028">Amino-acid biosynthesis</keyword>
<dbReference type="EC" id="4.2.1.10" evidence="4"/>
<evidence type="ECO:0000256" key="1">
    <source>
        <dbReference type="ARBA" id="ARBA00001864"/>
    </source>
</evidence>
<dbReference type="UniPathway" id="UPA00053">
    <property type="reaction ID" value="UER00086"/>
</dbReference>
<feature type="active site" description="Schiff-base intermediate with substrate" evidence="4">
    <location>
        <position position="147"/>
    </location>
</feature>
<comment type="caution">
    <text evidence="4">Lacks conserved residue(s) required for the propagation of feature annotation.</text>
</comment>
<dbReference type="HAMAP" id="MF_00214">
    <property type="entry name" value="AroD"/>
    <property type="match status" value="1"/>
</dbReference>
<dbReference type="NCBIfam" id="TIGR01093">
    <property type="entry name" value="aroD"/>
    <property type="match status" value="1"/>
</dbReference>
<comment type="subunit">
    <text evidence="4">Homodimer.</text>
</comment>
<dbReference type="GO" id="GO:0009073">
    <property type="term" value="P:aromatic amino acid family biosynthetic process"/>
    <property type="evidence" value="ECO:0007669"/>
    <property type="project" value="UniProtKB-KW"/>
</dbReference>
<comment type="pathway">
    <text evidence="4">Metabolic intermediate biosynthesis; chorismate biosynthesis; chorismate from D-erythrose 4-phosphate and phosphoenolpyruvate: step 3/7.</text>
</comment>
<gene>
    <name evidence="4 5" type="primary">aroD</name>
    <name evidence="5" type="ORF">BAIACGLI_00009</name>
</gene>
<dbReference type="GO" id="GO:0009423">
    <property type="term" value="P:chorismate biosynthetic process"/>
    <property type="evidence" value="ECO:0007669"/>
    <property type="project" value="UniProtKB-UniRule"/>
</dbReference>
<name>A0A7G9YFB2_9EURY</name>
<feature type="binding site" evidence="4">
    <location>
        <position position="61"/>
    </location>
    <ligand>
        <name>3-dehydroquinate</name>
        <dbReference type="ChEBI" id="CHEBI:32364"/>
    </ligand>
</feature>
<organism evidence="5">
    <name type="scientific">Candidatus Methanogaster sp. ANME-2c ERB4</name>
    <dbReference type="NCBI Taxonomy" id="2759911"/>
    <lineage>
        <taxon>Archaea</taxon>
        <taxon>Methanobacteriati</taxon>
        <taxon>Methanobacteriota</taxon>
        <taxon>Stenosarchaea group</taxon>
        <taxon>Methanomicrobia</taxon>
        <taxon>Methanosarcinales</taxon>
        <taxon>ANME-2 cluster</taxon>
        <taxon>Candidatus Methanogasteraceae</taxon>
        <taxon>Candidatus Methanogaster</taxon>
    </lineage>
</organism>
<evidence type="ECO:0000256" key="4">
    <source>
        <dbReference type="HAMAP-Rule" id="MF_00214"/>
    </source>
</evidence>